<keyword evidence="2" id="KW-1185">Reference proteome</keyword>
<name>A0A1H0Z2R1_9LACT</name>
<dbReference type="OrthoDB" id="1691394at2"/>
<sequence>MSKKIYFASPLFSEMEKSYNEKLVLSIRETYPEIDVYVPQEQGEINDKNAYADSMAIAKYDTEALLASQLMVAVLDGSTIDVGVATEIGVAYQAGIPIIGLYTDSRQQGATNLQKLAALQEVAESQFSYVNLYTVGLIKMNGAIYSTSEDFITAIKDYL</sequence>
<protein>
    <submittedName>
        <fullName evidence="1">Nucleoside 2-deoxyribosyltransferase</fullName>
    </submittedName>
</protein>
<organism evidence="1 2">
    <name type="scientific">Carnobacterium viridans</name>
    <dbReference type="NCBI Taxonomy" id="174587"/>
    <lineage>
        <taxon>Bacteria</taxon>
        <taxon>Bacillati</taxon>
        <taxon>Bacillota</taxon>
        <taxon>Bacilli</taxon>
        <taxon>Lactobacillales</taxon>
        <taxon>Carnobacteriaceae</taxon>
        <taxon>Carnobacterium</taxon>
    </lineage>
</organism>
<dbReference type="Proteomes" id="UP000199481">
    <property type="component" value="Unassembled WGS sequence"/>
</dbReference>
<evidence type="ECO:0000313" key="2">
    <source>
        <dbReference type="Proteomes" id="UP000199481"/>
    </source>
</evidence>
<dbReference type="EMBL" id="FNJW01000008">
    <property type="protein sequence ID" value="SDQ21610.1"/>
    <property type="molecule type" value="Genomic_DNA"/>
</dbReference>
<dbReference type="InterPro" id="IPR007710">
    <property type="entry name" value="Nucleoside_deoxyribTrfase"/>
</dbReference>
<keyword evidence="1" id="KW-0808">Transferase</keyword>
<accession>A0A1H0Z2R1</accession>
<dbReference type="InterPro" id="IPR051239">
    <property type="entry name" value="2'-dNMP_N-hydrolase"/>
</dbReference>
<gene>
    <name evidence="1" type="ORF">SAMN04487752_1284</name>
</gene>
<dbReference type="AlphaFoldDB" id="A0A1H0Z2R1"/>
<dbReference type="GO" id="GO:0016740">
    <property type="term" value="F:transferase activity"/>
    <property type="evidence" value="ECO:0007669"/>
    <property type="project" value="UniProtKB-KW"/>
</dbReference>
<dbReference type="PANTHER" id="PTHR15364:SF0">
    <property type="entry name" value="2'-DEOXYNUCLEOSIDE 5'-PHOSPHATE N-HYDROLASE 1"/>
    <property type="match status" value="1"/>
</dbReference>
<dbReference type="GO" id="GO:0009159">
    <property type="term" value="P:deoxyribonucleoside monophosphate catabolic process"/>
    <property type="evidence" value="ECO:0007669"/>
    <property type="project" value="TreeGrafter"/>
</dbReference>
<dbReference type="GO" id="GO:0070694">
    <property type="term" value="F:5-hydroxymethyl-dUMP N-hydrolase activity"/>
    <property type="evidence" value="ECO:0007669"/>
    <property type="project" value="TreeGrafter"/>
</dbReference>
<dbReference type="Pfam" id="PF05014">
    <property type="entry name" value="Nuc_deoxyrib_tr"/>
    <property type="match status" value="1"/>
</dbReference>
<evidence type="ECO:0000313" key="1">
    <source>
        <dbReference type="EMBL" id="SDQ21610.1"/>
    </source>
</evidence>
<proteinExistence type="predicted"/>
<dbReference type="SUPFAM" id="SSF52309">
    <property type="entry name" value="N-(deoxy)ribosyltransferase-like"/>
    <property type="match status" value="1"/>
</dbReference>
<dbReference type="RefSeq" id="WP_035020155.1">
    <property type="nucleotide sequence ID" value="NZ_CP084916.1"/>
</dbReference>
<dbReference type="Gene3D" id="3.40.50.450">
    <property type="match status" value="1"/>
</dbReference>
<reference evidence="2" key="1">
    <citation type="submission" date="2016-10" db="EMBL/GenBank/DDBJ databases">
        <authorList>
            <person name="Varghese N."/>
            <person name="Submissions S."/>
        </authorList>
    </citation>
    <scope>NUCLEOTIDE SEQUENCE [LARGE SCALE GENOMIC DNA]</scope>
    <source>
        <strain evidence="2">MPL-11</strain>
    </source>
</reference>
<dbReference type="PANTHER" id="PTHR15364">
    <property type="entry name" value="2'-DEOXYNUCLEOSIDE 5'-PHOSPHATE N-HYDROLASE 1"/>
    <property type="match status" value="1"/>
</dbReference>